<evidence type="ECO:0000313" key="9">
    <source>
        <dbReference type="EMBL" id="KAL2537625.1"/>
    </source>
</evidence>
<evidence type="ECO:0000313" key="10">
    <source>
        <dbReference type="Proteomes" id="UP001604277"/>
    </source>
</evidence>
<feature type="compositionally biased region" description="Basic and acidic residues" evidence="8">
    <location>
        <begin position="1"/>
        <end position="51"/>
    </location>
</feature>
<organism evidence="9 10">
    <name type="scientific">Forsythia ovata</name>
    <dbReference type="NCBI Taxonomy" id="205694"/>
    <lineage>
        <taxon>Eukaryota</taxon>
        <taxon>Viridiplantae</taxon>
        <taxon>Streptophyta</taxon>
        <taxon>Embryophyta</taxon>
        <taxon>Tracheophyta</taxon>
        <taxon>Spermatophyta</taxon>
        <taxon>Magnoliopsida</taxon>
        <taxon>eudicotyledons</taxon>
        <taxon>Gunneridae</taxon>
        <taxon>Pentapetalae</taxon>
        <taxon>asterids</taxon>
        <taxon>lamiids</taxon>
        <taxon>Lamiales</taxon>
        <taxon>Oleaceae</taxon>
        <taxon>Forsythieae</taxon>
        <taxon>Forsythia</taxon>
    </lineage>
</organism>
<comment type="function">
    <text evidence="7">Transcriptional regulator that specifically binds to GA-rich elements (GAGA-repeats) present in regulatory sequences of genes involved in developmental processes.</text>
</comment>
<evidence type="ECO:0000256" key="5">
    <source>
        <dbReference type="ARBA" id="ARBA00023163"/>
    </source>
</evidence>
<keyword evidence="10" id="KW-1185">Reference proteome</keyword>
<dbReference type="GO" id="GO:0003677">
    <property type="term" value="F:DNA binding"/>
    <property type="evidence" value="ECO:0007669"/>
    <property type="project" value="UniProtKB-KW"/>
</dbReference>
<dbReference type="SMART" id="SM01226">
    <property type="entry name" value="GAGA_bind"/>
    <property type="match status" value="1"/>
</dbReference>
<comment type="subcellular location">
    <subcellularLocation>
        <location evidence="1 7">Nucleus</location>
    </subcellularLocation>
</comment>
<keyword evidence="3 7" id="KW-0805">Transcription regulation</keyword>
<evidence type="ECO:0000256" key="6">
    <source>
        <dbReference type="ARBA" id="ARBA00023242"/>
    </source>
</evidence>
<evidence type="ECO:0000256" key="3">
    <source>
        <dbReference type="ARBA" id="ARBA00023015"/>
    </source>
</evidence>
<comment type="similarity">
    <text evidence="2 7">Belongs to the BBR/BPC family.</text>
</comment>
<feature type="compositionally biased region" description="Basic and acidic residues" evidence="8">
    <location>
        <begin position="146"/>
        <end position="157"/>
    </location>
</feature>
<feature type="region of interest" description="Disordered" evidence="8">
    <location>
        <begin position="1"/>
        <end position="119"/>
    </location>
</feature>
<keyword evidence="6 7" id="KW-0539">Nucleus</keyword>
<dbReference type="Proteomes" id="UP001604277">
    <property type="component" value="Unassembled WGS sequence"/>
</dbReference>
<dbReference type="Pfam" id="PF06217">
    <property type="entry name" value="GAGA_bind"/>
    <property type="match status" value="1"/>
</dbReference>
<gene>
    <name evidence="9" type="ORF">Fot_19016</name>
</gene>
<comment type="caution">
    <text evidence="9">The sequence shown here is derived from an EMBL/GenBank/DDBJ whole genome shotgun (WGS) entry which is preliminary data.</text>
</comment>
<keyword evidence="4 7" id="KW-0238">DNA-binding</keyword>
<evidence type="ECO:0000256" key="4">
    <source>
        <dbReference type="ARBA" id="ARBA00023125"/>
    </source>
</evidence>
<dbReference type="GO" id="GO:0003700">
    <property type="term" value="F:DNA-binding transcription factor activity"/>
    <property type="evidence" value="ECO:0007669"/>
    <property type="project" value="UniProtKB-UniRule"/>
</dbReference>
<feature type="compositionally biased region" description="Low complexity" evidence="8">
    <location>
        <begin position="67"/>
        <end position="80"/>
    </location>
</feature>
<feature type="region of interest" description="Disordered" evidence="8">
    <location>
        <begin position="137"/>
        <end position="157"/>
    </location>
</feature>
<name>A0ABD1VJU4_9LAMI</name>
<dbReference type="EMBL" id="JBFOLJ010000005">
    <property type="protein sequence ID" value="KAL2537625.1"/>
    <property type="molecule type" value="Genomic_DNA"/>
</dbReference>
<dbReference type="AlphaFoldDB" id="A0ABD1VJU4"/>
<reference evidence="10" key="1">
    <citation type="submission" date="2024-07" db="EMBL/GenBank/DDBJ databases">
        <title>Two chromosome-level genome assemblies of Korean endemic species Abeliophyllum distichum and Forsythia ovata (Oleaceae).</title>
        <authorList>
            <person name="Jang H."/>
        </authorList>
    </citation>
    <scope>NUCLEOTIDE SEQUENCE [LARGE SCALE GENOMIC DNA]</scope>
</reference>
<protein>
    <recommendedName>
        <fullName evidence="7">GAGA-binding transcriptional activator</fullName>
    </recommendedName>
</protein>
<evidence type="ECO:0000256" key="1">
    <source>
        <dbReference type="ARBA" id="ARBA00004123"/>
    </source>
</evidence>
<evidence type="ECO:0000256" key="7">
    <source>
        <dbReference type="RuleBase" id="RU367160"/>
    </source>
</evidence>
<evidence type="ECO:0000256" key="2">
    <source>
        <dbReference type="ARBA" id="ARBA00007911"/>
    </source>
</evidence>
<accession>A0ABD1VJU4</accession>
<feature type="compositionally biased region" description="Polar residues" evidence="8">
    <location>
        <begin position="93"/>
        <end position="116"/>
    </location>
</feature>
<dbReference type="PANTHER" id="PTHR31421:SF3">
    <property type="entry name" value="PROTEIN BASIC PENTACYSTEINE4"/>
    <property type="match status" value="1"/>
</dbReference>
<dbReference type="InterPro" id="IPR010409">
    <property type="entry name" value="GAGA-bd_tscrpt_act"/>
</dbReference>
<dbReference type="PANTHER" id="PTHR31421">
    <property type="entry name" value="PROTEIN BASIC PENTACYSTEINE3"/>
    <property type="match status" value="1"/>
</dbReference>
<evidence type="ECO:0000256" key="8">
    <source>
        <dbReference type="SAM" id="MobiDB-lite"/>
    </source>
</evidence>
<proteinExistence type="inferred from homology"/>
<keyword evidence="5 7" id="KW-0804">Transcription</keyword>
<sequence>MESEKVVKPESIEKQRLRIEKENAKRGKDAKDRKETKEEKEPKDAENEKVGSPKALQDGMVRKDGTDATTKASPTTTGDKPTSPAKDEAKSATPKTPTPDASSSPKTPTPDASSATGGAFAIPGFARRSFLYSIKSDTNQKSQKGTVHEMDEGGQRENRRHRMDYYKEGLPPWNMVSQYQMRDQNAFFMNNKIRMLCDERDAAIVERDRALAEKKTTVEERDAAILQRDSAIAERDNALRERDNAIAALQFQESTMNAAFSGGARGMKRTNNSTNHRSNNAQSARSFRAGYMTDAFPLSSIPTEAAKSLQVKRTKVNKGVTAKSTKSSLKAKKVGEDLNTHFTTDEAEDFGLMNLIQFDESTMPIPICSCTGVPRQCYKWGNGGWQSSCCTTSLSVYPLPQMPNKRHARMGGRKMSGSVFSRLLTRLAAAGHDLFIPLDLKNYWAKHGTNRYVTIK</sequence>
<dbReference type="GO" id="GO:0005634">
    <property type="term" value="C:nucleus"/>
    <property type="evidence" value="ECO:0007669"/>
    <property type="project" value="UniProtKB-SubCell"/>
</dbReference>